<comment type="subcellular location">
    <subcellularLocation>
        <location evidence="1">Nucleus</location>
        <location evidence="1">Nucleoplasm</location>
    </subcellularLocation>
</comment>
<evidence type="ECO:0000256" key="3">
    <source>
        <dbReference type="PIRNR" id="PIRNR017811"/>
    </source>
</evidence>
<dbReference type="GO" id="GO:0005654">
    <property type="term" value="C:nucleoplasm"/>
    <property type="evidence" value="ECO:0007669"/>
    <property type="project" value="UniProtKB-SubCell"/>
</dbReference>
<dbReference type="GO" id="GO:0051726">
    <property type="term" value="P:regulation of cell cycle"/>
    <property type="evidence" value="ECO:0007669"/>
    <property type="project" value="InterPro"/>
</dbReference>
<dbReference type="InterPro" id="IPR003175">
    <property type="entry name" value="CDI_dom"/>
</dbReference>
<dbReference type="Pfam" id="PF02234">
    <property type="entry name" value="CDI"/>
    <property type="match status" value="1"/>
</dbReference>
<comment type="caution">
    <text evidence="5">The sequence shown here is derived from an EMBL/GenBank/DDBJ whole genome shotgun (WGS) entry which is preliminary data.</text>
</comment>
<evidence type="ECO:0000313" key="5">
    <source>
        <dbReference type="EMBL" id="KAJ9705737.1"/>
    </source>
</evidence>
<dbReference type="AlphaFoldDB" id="A0AA39ADW9"/>
<proteinExistence type="inferred from homology"/>
<accession>A0AA39ADW9</accession>
<dbReference type="InterPro" id="IPR044275">
    <property type="entry name" value="KRP"/>
</dbReference>
<evidence type="ECO:0000259" key="4">
    <source>
        <dbReference type="Pfam" id="PF02234"/>
    </source>
</evidence>
<evidence type="ECO:0000256" key="1">
    <source>
        <dbReference type="ARBA" id="ARBA00004642"/>
    </source>
</evidence>
<keyword evidence="2" id="KW-0131">Cell cycle</keyword>
<keyword evidence="3" id="KW-0649">Protein kinase inhibitor</keyword>
<keyword evidence="6" id="KW-1185">Reference proteome</keyword>
<sequence length="202" mass="22977">MEKYMNECETIIGIAMMKVGHGSVRVRPVEASTTDASKRKRIAFGELQMSPSSNLELRSNCCYVNLPPQSENYFKQVLSDLCTSSCVDHAPEPLCSSNELGEVVRSSLRSVDLEAKGFDTENPTYSDGRFSRETTPMSELCVDSAEMESPAKTIAMSSIVKIKVFYFAAEKYQQWRFTEKYNYDIVKNAPMECRYQWVHLEQ</sequence>
<dbReference type="GO" id="GO:0004861">
    <property type="term" value="F:cyclin-dependent protein serine/threonine kinase inhibitor activity"/>
    <property type="evidence" value="ECO:0007669"/>
    <property type="project" value="UniProtKB-UniRule"/>
</dbReference>
<organism evidence="5 6">
    <name type="scientific">Vitis rotundifolia</name>
    <name type="common">Muscadine grape</name>
    <dbReference type="NCBI Taxonomy" id="103349"/>
    <lineage>
        <taxon>Eukaryota</taxon>
        <taxon>Viridiplantae</taxon>
        <taxon>Streptophyta</taxon>
        <taxon>Embryophyta</taxon>
        <taxon>Tracheophyta</taxon>
        <taxon>Spermatophyta</taxon>
        <taxon>Magnoliopsida</taxon>
        <taxon>eudicotyledons</taxon>
        <taxon>Gunneridae</taxon>
        <taxon>Pentapetalae</taxon>
        <taxon>rosids</taxon>
        <taxon>Vitales</taxon>
        <taxon>Vitaceae</taxon>
        <taxon>Viteae</taxon>
        <taxon>Vitis</taxon>
    </lineage>
</organism>
<comment type="similarity">
    <text evidence="3">Belongs to the CDI family. ICK/KRP subfamily.</text>
</comment>
<gene>
    <name evidence="5" type="ORF">PVL29_003703</name>
</gene>
<dbReference type="PANTHER" id="PTHR46776">
    <property type="entry name" value="CYCLIN-DEPENDENT KINASE INHIBITOR 4-RELATED"/>
    <property type="match status" value="1"/>
</dbReference>
<reference evidence="5 6" key="1">
    <citation type="journal article" date="2023" name="BMC Biotechnol.">
        <title>Vitis rotundifolia cv Carlos genome sequencing.</title>
        <authorList>
            <person name="Huff M."/>
            <person name="Hulse-Kemp A."/>
            <person name="Scheffler B."/>
            <person name="Youngblood R."/>
            <person name="Simpson S."/>
            <person name="Babiker E."/>
            <person name="Staton M."/>
        </authorList>
    </citation>
    <scope>NUCLEOTIDE SEQUENCE [LARGE SCALE GENOMIC DNA]</scope>
    <source>
        <tissue evidence="5">Leaf</tissue>
    </source>
</reference>
<dbReference type="EMBL" id="JARBHA010000003">
    <property type="protein sequence ID" value="KAJ9705737.1"/>
    <property type="molecule type" value="Genomic_DNA"/>
</dbReference>
<dbReference type="Proteomes" id="UP001168098">
    <property type="component" value="Unassembled WGS sequence"/>
</dbReference>
<dbReference type="PIRSF" id="PIRSF017811">
    <property type="entry name" value="CDK_inhib_pln"/>
    <property type="match status" value="1"/>
</dbReference>
<feature type="domain" description="Cyclin-dependent kinase inhibitor" evidence="4">
    <location>
        <begin position="163"/>
        <end position="199"/>
    </location>
</feature>
<evidence type="ECO:0000256" key="2">
    <source>
        <dbReference type="ARBA" id="ARBA00023306"/>
    </source>
</evidence>
<evidence type="ECO:0000313" key="6">
    <source>
        <dbReference type="Proteomes" id="UP001168098"/>
    </source>
</evidence>
<protein>
    <recommendedName>
        <fullName evidence="3">Cyclin-dependent kinase inhibitor</fullName>
    </recommendedName>
</protein>
<name>A0AA39ADW9_VITRO</name>